<reference evidence="2" key="2">
    <citation type="submission" date="2022-07" db="EMBL/GenBank/DDBJ databases">
        <authorList>
            <person name="Goncalves M.F.M."/>
            <person name="Hilario S."/>
            <person name="Van De Peer Y."/>
            <person name="Esteves A.C."/>
            <person name="Alves A."/>
        </authorList>
    </citation>
    <scope>NUCLEOTIDE SEQUENCE</scope>
    <source>
        <strain evidence="2">MUM 19.33</strain>
    </source>
</reference>
<dbReference type="EMBL" id="JAGIXG020000004">
    <property type="protein sequence ID" value="KAI6784674.1"/>
    <property type="molecule type" value="Genomic_DNA"/>
</dbReference>
<evidence type="ECO:0000313" key="2">
    <source>
        <dbReference type="EMBL" id="KAI6784674.1"/>
    </source>
</evidence>
<evidence type="ECO:0000256" key="1">
    <source>
        <dbReference type="SAM" id="MobiDB-lite"/>
    </source>
</evidence>
<proteinExistence type="predicted"/>
<dbReference type="GeneID" id="75833197"/>
<evidence type="ECO:0000313" key="3">
    <source>
        <dbReference type="Proteomes" id="UP001055219"/>
    </source>
</evidence>
<comment type="caution">
    <text evidence="2">The sequence shown here is derived from an EMBL/GenBank/DDBJ whole genome shotgun (WGS) entry which is preliminary data.</text>
</comment>
<gene>
    <name evidence="2" type="ORF">J7T54_006720</name>
</gene>
<keyword evidence="3" id="KW-1185">Reference proteome</keyword>
<dbReference type="Proteomes" id="UP001055219">
    <property type="component" value="Unassembled WGS sequence"/>
</dbReference>
<dbReference type="AlphaFoldDB" id="A0A9P9Y704"/>
<dbReference type="RefSeq" id="XP_051365530.1">
    <property type="nucleotide sequence ID" value="XM_051503177.1"/>
</dbReference>
<name>A0A9P9Y704_9HYPO</name>
<reference evidence="2" key="1">
    <citation type="journal article" date="2021" name="J Fungi (Basel)">
        <title>Genomic and Metabolomic Analyses of the Marine Fungus Emericellopsis cladophorae: Insights into Saltwater Adaptability Mechanisms and Its Biosynthetic Potential.</title>
        <authorList>
            <person name="Goncalves M.F.M."/>
            <person name="Hilario S."/>
            <person name="Van de Peer Y."/>
            <person name="Esteves A.C."/>
            <person name="Alves A."/>
        </authorList>
    </citation>
    <scope>NUCLEOTIDE SEQUENCE</scope>
    <source>
        <strain evidence="2">MUM 19.33</strain>
    </source>
</reference>
<sequence>MPGMAAETAGSATFPFVGGNMSDVSLYCLDGHAISVRTFGNSQMHLDVLTAAFEKDQVDATLLCAVRVMEKHQVGSPPPHASTDAPLGGHGGSEQAAQGGLVSVL</sequence>
<feature type="region of interest" description="Disordered" evidence="1">
    <location>
        <begin position="73"/>
        <end position="105"/>
    </location>
</feature>
<organism evidence="2 3">
    <name type="scientific">Emericellopsis cladophorae</name>
    <dbReference type="NCBI Taxonomy" id="2686198"/>
    <lineage>
        <taxon>Eukaryota</taxon>
        <taxon>Fungi</taxon>
        <taxon>Dikarya</taxon>
        <taxon>Ascomycota</taxon>
        <taxon>Pezizomycotina</taxon>
        <taxon>Sordariomycetes</taxon>
        <taxon>Hypocreomycetidae</taxon>
        <taxon>Hypocreales</taxon>
        <taxon>Bionectriaceae</taxon>
        <taxon>Emericellopsis</taxon>
    </lineage>
</organism>
<accession>A0A9P9Y704</accession>
<protein>
    <submittedName>
        <fullName evidence="2">Uncharacterized protein</fullName>
    </submittedName>
</protein>